<dbReference type="Pfam" id="PF13622">
    <property type="entry name" value="4HBT_3"/>
    <property type="match status" value="1"/>
</dbReference>
<dbReference type="SUPFAM" id="SSF54637">
    <property type="entry name" value="Thioesterase/thiol ester dehydrase-isomerase"/>
    <property type="match status" value="2"/>
</dbReference>
<protein>
    <submittedName>
        <fullName evidence="6">Thioesterase-like family protein</fullName>
    </submittedName>
</protein>
<dbReference type="CDD" id="cd03444">
    <property type="entry name" value="Thioesterase_II_repeat1"/>
    <property type="match status" value="1"/>
</dbReference>
<dbReference type="InterPro" id="IPR049449">
    <property type="entry name" value="TesB_ACOT8-like_N"/>
</dbReference>
<proteinExistence type="inferred from homology"/>
<evidence type="ECO:0000313" key="6">
    <source>
        <dbReference type="EMBL" id="KAF6059400.1"/>
    </source>
</evidence>
<comment type="caution">
    <text evidence="6">The sequence shown here is derived from an EMBL/GenBank/DDBJ whole genome shotgun (WGS) entry which is preliminary data.</text>
</comment>
<accession>A0A8X7TD48</accession>
<dbReference type="InterPro" id="IPR029069">
    <property type="entry name" value="HotDog_dom_sf"/>
</dbReference>
<sequence>MNNENFVRGEPVDVQEEFGVIDKGNGHYIGKKPLIKPIHYAPGAYGGSLAGQAVLVAMKSVPPEFKPHSLHSFFVRAATTDIPVEWQVDNISSGKSFCNRAVKGLQRGKIVYFANISLTKKNSYKESYAKWEEESAKFHQRGKDGDVEENEDDEDDDEPRAPSEPFRFQTPIHEWIKKYGEESLTVSPCESNMLSYFKFCPDFIDLDKSSYELDTPIAERRFAFLVRWGIDNEQGYNQPLKNVDEQFQFVGLANISDALILNVLERVLRLRGVPIKDNMKRFFGVSLDHVLYIHDNDFDVTKWMTYAFKTIRFSHDRVLYEGELYNHNGVHVASIVQEGLVRLAGAEQNAKL</sequence>
<evidence type="ECO:0000256" key="1">
    <source>
        <dbReference type="ARBA" id="ARBA00006538"/>
    </source>
</evidence>
<name>A0A8X7TD48_CANPA</name>
<dbReference type="PANTHER" id="PTHR11066">
    <property type="entry name" value="ACYL-COA THIOESTERASE"/>
    <property type="match status" value="1"/>
</dbReference>
<dbReference type="Pfam" id="PF20789">
    <property type="entry name" value="4HBT_3C"/>
    <property type="match status" value="1"/>
</dbReference>
<gene>
    <name evidence="6" type="ORF">FOB60_000982</name>
</gene>
<dbReference type="PANTHER" id="PTHR11066:SF34">
    <property type="entry name" value="ACYL-COENZYME A THIOESTERASE 8"/>
    <property type="match status" value="1"/>
</dbReference>
<dbReference type="Gene3D" id="2.40.160.210">
    <property type="entry name" value="Acyl-CoA thioesterase, double hotdog domain"/>
    <property type="match status" value="1"/>
</dbReference>
<feature type="compositionally biased region" description="Basic and acidic residues" evidence="3">
    <location>
        <begin position="136"/>
        <end position="145"/>
    </location>
</feature>
<dbReference type="GO" id="GO:0009062">
    <property type="term" value="P:fatty acid catabolic process"/>
    <property type="evidence" value="ECO:0007669"/>
    <property type="project" value="TreeGrafter"/>
</dbReference>
<evidence type="ECO:0000313" key="7">
    <source>
        <dbReference type="Proteomes" id="UP000590412"/>
    </source>
</evidence>
<keyword evidence="2" id="KW-0378">Hydrolase</keyword>
<feature type="compositionally biased region" description="Acidic residues" evidence="3">
    <location>
        <begin position="146"/>
        <end position="158"/>
    </location>
</feature>
<dbReference type="CDD" id="cd03445">
    <property type="entry name" value="Thioesterase_II_repeat2"/>
    <property type="match status" value="1"/>
</dbReference>
<dbReference type="GO" id="GO:0005782">
    <property type="term" value="C:peroxisomal matrix"/>
    <property type="evidence" value="ECO:0007669"/>
    <property type="project" value="UniProtKB-SubCell"/>
</dbReference>
<feature type="region of interest" description="Disordered" evidence="3">
    <location>
        <begin position="136"/>
        <end position="165"/>
    </location>
</feature>
<feature type="domain" description="Acyl-CoA thioesterase-like N-terminal HotDog" evidence="4">
    <location>
        <begin position="41"/>
        <end position="111"/>
    </location>
</feature>
<evidence type="ECO:0000259" key="4">
    <source>
        <dbReference type="Pfam" id="PF13622"/>
    </source>
</evidence>
<evidence type="ECO:0000259" key="5">
    <source>
        <dbReference type="Pfam" id="PF20789"/>
    </source>
</evidence>
<dbReference type="AlphaFoldDB" id="A0A8X7TD48"/>
<dbReference type="GO" id="GO:0006637">
    <property type="term" value="P:acyl-CoA metabolic process"/>
    <property type="evidence" value="ECO:0007669"/>
    <property type="project" value="InterPro"/>
</dbReference>
<reference evidence="6" key="1">
    <citation type="submission" date="2020-03" db="EMBL/GenBank/DDBJ databases">
        <title>FDA dAtabase for Regulatory Grade micrObial Sequences (FDA-ARGOS): Supporting development and validation of Infectious Disease Dx tests.</title>
        <authorList>
            <person name="Campos J."/>
            <person name="Goldberg B."/>
            <person name="Tallon L."/>
            <person name="Sadzewicz L."/>
            <person name="Vavikolanu K."/>
            <person name="Mehta A."/>
            <person name="Aluvathingal J."/>
            <person name="Nadendla S."/>
            <person name="Nandy P."/>
            <person name="Geyer C."/>
            <person name="Yan Y."/>
            <person name="Sichtig H."/>
        </authorList>
    </citation>
    <scope>NUCLEOTIDE SEQUENCE [LARGE SCALE GENOMIC DNA]</scope>
    <source>
        <strain evidence="6">FDAARGOS_652</strain>
    </source>
</reference>
<dbReference type="InterPro" id="IPR003703">
    <property type="entry name" value="Acyl_CoA_thio"/>
</dbReference>
<dbReference type="InterPro" id="IPR042171">
    <property type="entry name" value="Acyl-CoA_hotdog"/>
</dbReference>
<feature type="domain" description="Acyl-CoA thioesterase-like C-terminal" evidence="5">
    <location>
        <begin position="244"/>
        <end position="341"/>
    </location>
</feature>
<organism evidence="6 7">
    <name type="scientific">Candida parapsilosis</name>
    <name type="common">Yeast</name>
    <dbReference type="NCBI Taxonomy" id="5480"/>
    <lineage>
        <taxon>Eukaryota</taxon>
        <taxon>Fungi</taxon>
        <taxon>Dikarya</taxon>
        <taxon>Ascomycota</taxon>
        <taxon>Saccharomycotina</taxon>
        <taxon>Pichiomycetes</taxon>
        <taxon>Debaryomycetaceae</taxon>
        <taxon>Candida/Lodderomyces clade</taxon>
        <taxon>Candida</taxon>
    </lineage>
</organism>
<comment type="similarity">
    <text evidence="1">Belongs to the C/M/P thioester hydrolase family.</text>
</comment>
<dbReference type="EMBL" id="JABWAB010000001">
    <property type="protein sequence ID" value="KAF6059400.1"/>
    <property type="molecule type" value="Genomic_DNA"/>
</dbReference>
<dbReference type="OrthoDB" id="68328at2759"/>
<dbReference type="GO" id="GO:0047617">
    <property type="term" value="F:fatty acyl-CoA hydrolase activity"/>
    <property type="evidence" value="ECO:0007669"/>
    <property type="project" value="InterPro"/>
</dbReference>
<dbReference type="Proteomes" id="UP000590412">
    <property type="component" value="Unassembled WGS sequence"/>
</dbReference>
<evidence type="ECO:0000256" key="3">
    <source>
        <dbReference type="SAM" id="MobiDB-lite"/>
    </source>
</evidence>
<dbReference type="InterPro" id="IPR049450">
    <property type="entry name" value="ACOT8-like_C"/>
</dbReference>
<evidence type="ECO:0000256" key="2">
    <source>
        <dbReference type="ARBA" id="ARBA00022801"/>
    </source>
</evidence>